<dbReference type="InterPro" id="IPR038765">
    <property type="entry name" value="Papain-like_cys_pep_sf"/>
</dbReference>
<dbReference type="InterPro" id="IPR013128">
    <property type="entry name" value="Peptidase_C1A"/>
</dbReference>
<dbReference type="Gene3D" id="1.10.287.2250">
    <property type="match status" value="1"/>
</dbReference>
<organism evidence="5 6">
    <name type="scientific">Petromyzon marinus</name>
    <name type="common">Sea lamprey</name>
    <dbReference type="NCBI Taxonomy" id="7757"/>
    <lineage>
        <taxon>Eukaryota</taxon>
        <taxon>Metazoa</taxon>
        <taxon>Chordata</taxon>
        <taxon>Craniata</taxon>
        <taxon>Vertebrata</taxon>
        <taxon>Cyclostomata</taxon>
        <taxon>Hyperoartia</taxon>
        <taxon>Petromyzontiformes</taxon>
        <taxon>Petromyzontidae</taxon>
        <taxon>Petromyzon</taxon>
    </lineage>
</organism>
<dbReference type="Proteomes" id="UP001318040">
    <property type="component" value="Chromosome 21"/>
</dbReference>
<evidence type="ECO:0000313" key="6">
    <source>
        <dbReference type="RefSeq" id="XP_032814086.1"/>
    </source>
</evidence>
<accession>A0AAJ7WXV5</accession>
<feature type="chain" id="PRO_5042544349" evidence="2">
    <location>
        <begin position="19"/>
        <end position="297"/>
    </location>
</feature>
<feature type="signal peptide" evidence="2">
    <location>
        <begin position="1"/>
        <end position="18"/>
    </location>
</feature>
<feature type="domain" description="Peptidase C1A papain C-terminal" evidence="3">
    <location>
        <begin position="111"/>
        <end position="296"/>
    </location>
</feature>
<dbReference type="RefSeq" id="XP_032814086.1">
    <property type="nucleotide sequence ID" value="XM_032958195.1"/>
</dbReference>
<dbReference type="GO" id="GO:0006508">
    <property type="term" value="P:proteolysis"/>
    <property type="evidence" value="ECO:0007669"/>
    <property type="project" value="InterPro"/>
</dbReference>
<dbReference type="Pfam" id="PF00112">
    <property type="entry name" value="Peptidase_C1"/>
    <property type="match status" value="1"/>
</dbReference>
<sequence length="297" mass="32751">MKLLLVTLLVVMAVVAVAVTSPFLVPELSSKWESWKEFHGKAYDQKEEGWRRMIWGKNLKKITVYNLEHFMGKHTWRLGMNSFGDMTREGWNSTSKASHGATFMEPTFFKAPESVDWRKQDYVTDVKDQGECSSCWVFSTTGTLEGQHKHKTGVLVSLSAPDSASPAGVACRIVYGDGRPQEVLPRGDEQRLQDGASDGPPAESTAAIADAGELSAITHAMETTRRDAAILGGAVEARLESAISEEPRGMQPVGAAAVGRNRARCSRRFPQVKEFVVAGGDWNAFTWRFEAAFRSVH</sequence>
<evidence type="ECO:0000259" key="3">
    <source>
        <dbReference type="SMART" id="SM00645"/>
    </source>
</evidence>
<evidence type="ECO:0000313" key="5">
    <source>
        <dbReference type="Proteomes" id="UP001318040"/>
    </source>
</evidence>
<keyword evidence="2" id="KW-0732">Signal</keyword>
<dbReference type="Pfam" id="PF08246">
    <property type="entry name" value="Inhibitor_I29"/>
    <property type="match status" value="1"/>
</dbReference>
<dbReference type="InterPro" id="IPR000668">
    <property type="entry name" value="Peptidase_C1A_C"/>
</dbReference>
<evidence type="ECO:0000259" key="4">
    <source>
        <dbReference type="SMART" id="SM00848"/>
    </source>
</evidence>
<dbReference type="GO" id="GO:0008234">
    <property type="term" value="F:cysteine-type peptidase activity"/>
    <property type="evidence" value="ECO:0007669"/>
    <property type="project" value="InterPro"/>
</dbReference>
<dbReference type="SUPFAM" id="SSF54001">
    <property type="entry name" value="Cysteine proteinases"/>
    <property type="match status" value="1"/>
</dbReference>
<proteinExistence type="inferred from homology"/>
<evidence type="ECO:0000256" key="1">
    <source>
        <dbReference type="ARBA" id="ARBA00008455"/>
    </source>
</evidence>
<dbReference type="InterPro" id="IPR013201">
    <property type="entry name" value="Prot_inhib_I29"/>
</dbReference>
<keyword evidence="5" id="KW-1185">Reference proteome</keyword>
<name>A0AAJ7WXV5_PETMA</name>
<dbReference type="SMART" id="SM00645">
    <property type="entry name" value="Pept_C1"/>
    <property type="match status" value="1"/>
</dbReference>
<reference evidence="6" key="1">
    <citation type="submission" date="2025-08" db="UniProtKB">
        <authorList>
            <consortium name="RefSeq"/>
        </authorList>
    </citation>
    <scope>IDENTIFICATION</scope>
    <source>
        <tissue evidence="6">Sperm</tissue>
    </source>
</reference>
<feature type="domain" description="Cathepsin propeptide inhibitor" evidence="4">
    <location>
        <begin position="32"/>
        <end position="91"/>
    </location>
</feature>
<dbReference type="AlphaFoldDB" id="A0AAJ7WXV5"/>
<evidence type="ECO:0000256" key="2">
    <source>
        <dbReference type="SAM" id="SignalP"/>
    </source>
</evidence>
<gene>
    <name evidence="6" type="primary">LOC116944540</name>
</gene>
<dbReference type="KEGG" id="pmrn:116944540"/>
<comment type="similarity">
    <text evidence="1">Belongs to the peptidase C1 family.</text>
</comment>
<dbReference type="Gene3D" id="3.90.70.10">
    <property type="entry name" value="Cysteine proteinases"/>
    <property type="match status" value="1"/>
</dbReference>
<protein>
    <submittedName>
        <fullName evidence="6">Cathepsin L1-like</fullName>
    </submittedName>
</protein>
<dbReference type="SMART" id="SM00848">
    <property type="entry name" value="Inhibitor_I29"/>
    <property type="match status" value="1"/>
</dbReference>
<dbReference type="PANTHER" id="PTHR12411">
    <property type="entry name" value="CYSTEINE PROTEASE FAMILY C1-RELATED"/>
    <property type="match status" value="1"/>
</dbReference>